<feature type="coiled-coil region" evidence="1">
    <location>
        <begin position="25"/>
        <end position="62"/>
    </location>
</feature>
<reference evidence="2 3" key="1">
    <citation type="journal article" date="2016" name="Nat. Commun.">
        <title>Thousands of microbial genomes shed light on interconnected biogeochemical processes in an aquifer system.</title>
        <authorList>
            <person name="Anantharaman K."/>
            <person name="Brown C.T."/>
            <person name="Hug L.A."/>
            <person name="Sharon I."/>
            <person name="Castelle C.J."/>
            <person name="Probst A.J."/>
            <person name="Thomas B.C."/>
            <person name="Singh A."/>
            <person name="Wilkins M.J."/>
            <person name="Karaoz U."/>
            <person name="Brodie E.L."/>
            <person name="Williams K.H."/>
            <person name="Hubbard S.S."/>
            <person name="Banfield J.F."/>
        </authorList>
    </citation>
    <scope>NUCLEOTIDE SEQUENCE [LARGE SCALE GENOMIC DNA]</scope>
</reference>
<dbReference type="AlphaFoldDB" id="A0A1G2FGS6"/>
<comment type="caution">
    <text evidence="2">The sequence shown here is derived from an EMBL/GenBank/DDBJ whole genome shotgun (WGS) entry which is preliminary data.</text>
</comment>
<accession>A0A1G2FGS6</accession>
<sequence>MASKITHSGITLSEPAFGEGVVILRRRLYDKMREKIQKLQDALREQREIDEVKKIIEEGERDFREGKLKPIKSLSDLD</sequence>
<keyword evidence="1" id="KW-0175">Coiled coil</keyword>
<organism evidence="2 3">
    <name type="scientific">Candidatus Portnoybacteria bacterium RIFCSPHIGHO2_12_FULL_38_9</name>
    <dbReference type="NCBI Taxonomy" id="1801997"/>
    <lineage>
        <taxon>Bacteria</taxon>
        <taxon>Candidatus Portnoyibacteriota</taxon>
    </lineage>
</organism>
<proteinExistence type="predicted"/>
<protein>
    <submittedName>
        <fullName evidence="2">Uncharacterized protein</fullName>
    </submittedName>
</protein>
<evidence type="ECO:0000313" key="3">
    <source>
        <dbReference type="Proteomes" id="UP000177061"/>
    </source>
</evidence>
<name>A0A1G2FGS6_9BACT</name>
<dbReference type="STRING" id="1801997.A3J64_01390"/>
<evidence type="ECO:0000313" key="2">
    <source>
        <dbReference type="EMBL" id="OGZ37269.1"/>
    </source>
</evidence>
<evidence type="ECO:0000256" key="1">
    <source>
        <dbReference type="SAM" id="Coils"/>
    </source>
</evidence>
<dbReference type="Proteomes" id="UP000177061">
    <property type="component" value="Unassembled WGS sequence"/>
</dbReference>
<gene>
    <name evidence="2" type="ORF">A3J64_01390</name>
</gene>
<dbReference type="EMBL" id="MHNB01000013">
    <property type="protein sequence ID" value="OGZ37269.1"/>
    <property type="molecule type" value="Genomic_DNA"/>
</dbReference>